<dbReference type="STRING" id="1075402.AN216_04520"/>
<dbReference type="Proteomes" id="UP000176101">
    <property type="component" value="Unassembled WGS sequence"/>
</dbReference>
<evidence type="ECO:0000256" key="1">
    <source>
        <dbReference type="SAM" id="MobiDB-lite"/>
    </source>
</evidence>
<accession>A0A1E7KMG9</accession>
<dbReference type="EMBL" id="LJGU01000106">
    <property type="protein sequence ID" value="OEV05086.1"/>
    <property type="molecule type" value="Genomic_DNA"/>
</dbReference>
<reference evidence="3 4" key="1">
    <citation type="journal article" date="2016" name="Front. Microbiol.">
        <title>Comparative Genomics Analysis of Streptomyces Species Reveals Their Adaptation to the Marine Environment and Their Diversity at the Genomic Level.</title>
        <authorList>
            <person name="Tian X."/>
            <person name="Zhang Z."/>
            <person name="Yang T."/>
            <person name="Chen M."/>
            <person name="Li J."/>
            <person name="Chen F."/>
            <person name="Yang J."/>
            <person name="Li W."/>
            <person name="Zhang B."/>
            <person name="Zhang Z."/>
            <person name="Wu J."/>
            <person name="Zhang C."/>
            <person name="Long L."/>
            <person name="Xiao J."/>
        </authorList>
    </citation>
    <scope>NUCLEOTIDE SEQUENCE [LARGE SCALE GENOMIC DNA]</scope>
    <source>
        <strain evidence="3 4">SCSIO 02100</strain>
    </source>
</reference>
<proteinExistence type="predicted"/>
<dbReference type="Pfam" id="PF08608">
    <property type="entry name" value="Wyosine_form"/>
    <property type="match status" value="1"/>
</dbReference>
<evidence type="ECO:0000259" key="2">
    <source>
        <dbReference type="Pfam" id="PF08608"/>
    </source>
</evidence>
<dbReference type="PATRIC" id="fig|1075402.3.peg.5182"/>
<dbReference type="InterPro" id="IPR013917">
    <property type="entry name" value="tRNA_wybutosine-synth"/>
</dbReference>
<feature type="domain" description="tRNA wybutosine-synthesis" evidence="2">
    <location>
        <begin position="4"/>
        <end position="37"/>
    </location>
</feature>
<evidence type="ECO:0000313" key="3">
    <source>
        <dbReference type="EMBL" id="OEV05086.1"/>
    </source>
</evidence>
<comment type="caution">
    <text evidence="3">The sequence shown here is derived from an EMBL/GenBank/DDBJ whole genome shotgun (WGS) entry which is preliminary data.</text>
</comment>
<name>A0A1E7KMG9_9ACTN</name>
<evidence type="ECO:0000313" key="4">
    <source>
        <dbReference type="Proteomes" id="UP000176101"/>
    </source>
</evidence>
<feature type="region of interest" description="Disordered" evidence="1">
    <location>
        <begin position="56"/>
        <end position="75"/>
    </location>
</feature>
<gene>
    <name evidence="3" type="ORF">AN216_04520</name>
</gene>
<organism evidence="3 4">
    <name type="scientific">Streptomyces oceani</name>
    <dbReference type="NCBI Taxonomy" id="1075402"/>
    <lineage>
        <taxon>Bacteria</taxon>
        <taxon>Bacillati</taxon>
        <taxon>Actinomycetota</taxon>
        <taxon>Actinomycetes</taxon>
        <taxon>Kitasatosporales</taxon>
        <taxon>Streptomycetaceae</taxon>
        <taxon>Streptomyces</taxon>
    </lineage>
</organism>
<keyword evidence="4" id="KW-1185">Reference proteome</keyword>
<protein>
    <recommendedName>
        <fullName evidence="2">tRNA wybutosine-synthesis domain-containing protein</fullName>
    </recommendedName>
</protein>
<sequence>MTSWAYGPSDARQRVTGPALDFCLLATQRTHRADTALRADGAEAERWLGLVQAFAGPSGAGRQPRGVRGAGGAGR</sequence>
<dbReference type="AlphaFoldDB" id="A0A1E7KMG9"/>